<accession>A0AAU9PX39</accession>
<reference evidence="2 3" key="1">
    <citation type="submission" date="2022-01" db="EMBL/GenBank/DDBJ databases">
        <authorList>
            <person name="Xiong W."/>
            <person name="Schranz E."/>
        </authorList>
    </citation>
    <scope>NUCLEOTIDE SEQUENCE [LARGE SCALE GENOMIC DNA]</scope>
</reference>
<dbReference type="Proteomes" id="UP001157418">
    <property type="component" value="Unassembled WGS sequence"/>
</dbReference>
<feature type="compositionally biased region" description="Basic and acidic residues" evidence="1">
    <location>
        <begin position="66"/>
        <end position="83"/>
    </location>
</feature>
<evidence type="ECO:0000313" key="2">
    <source>
        <dbReference type="EMBL" id="CAH1454221.1"/>
    </source>
</evidence>
<keyword evidence="3" id="KW-1185">Reference proteome</keyword>
<gene>
    <name evidence="2" type="ORF">LVIROSA_LOCUS39410</name>
</gene>
<protein>
    <recommendedName>
        <fullName evidence="4">RAB6-interacting golgin</fullName>
    </recommendedName>
</protein>
<evidence type="ECO:0000313" key="3">
    <source>
        <dbReference type="Proteomes" id="UP001157418"/>
    </source>
</evidence>
<feature type="compositionally biased region" description="Acidic residues" evidence="1">
    <location>
        <begin position="54"/>
        <end position="65"/>
    </location>
</feature>
<evidence type="ECO:0000256" key="1">
    <source>
        <dbReference type="SAM" id="MobiDB-lite"/>
    </source>
</evidence>
<sequence length="109" mass="12441">MLHRLEGVPESSSIPKQGGEGMTSKKENPKTSVKYTVKSETDLKGKEKIFSEEPIVDNSEDEKPDENELKRGKDREAQMDEHQRIICEAEAKEKVEREAQVTLESRKLL</sequence>
<name>A0AAU9PX39_9ASTR</name>
<feature type="compositionally biased region" description="Basic and acidic residues" evidence="1">
    <location>
        <begin position="37"/>
        <end position="51"/>
    </location>
</feature>
<comment type="caution">
    <text evidence="2">The sequence shown here is derived from an EMBL/GenBank/DDBJ whole genome shotgun (WGS) entry which is preliminary data.</text>
</comment>
<organism evidence="2 3">
    <name type="scientific">Lactuca virosa</name>
    <dbReference type="NCBI Taxonomy" id="75947"/>
    <lineage>
        <taxon>Eukaryota</taxon>
        <taxon>Viridiplantae</taxon>
        <taxon>Streptophyta</taxon>
        <taxon>Embryophyta</taxon>
        <taxon>Tracheophyta</taxon>
        <taxon>Spermatophyta</taxon>
        <taxon>Magnoliopsida</taxon>
        <taxon>eudicotyledons</taxon>
        <taxon>Gunneridae</taxon>
        <taxon>Pentapetalae</taxon>
        <taxon>asterids</taxon>
        <taxon>campanulids</taxon>
        <taxon>Asterales</taxon>
        <taxon>Asteraceae</taxon>
        <taxon>Cichorioideae</taxon>
        <taxon>Cichorieae</taxon>
        <taxon>Lactucinae</taxon>
        <taxon>Lactuca</taxon>
    </lineage>
</organism>
<feature type="region of interest" description="Disordered" evidence="1">
    <location>
        <begin position="1"/>
        <end position="83"/>
    </location>
</feature>
<dbReference type="AlphaFoldDB" id="A0AAU9PX39"/>
<proteinExistence type="predicted"/>
<evidence type="ECO:0008006" key="4">
    <source>
        <dbReference type="Google" id="ProtNLM"/>
    </source>
</evidence>
<dbReference type="EMBL" id="CAKMRJ010005745">
    <property type="protein sequence ID" value="CAH1454221.1"/>
    <property type="molecule type" value="Genomic_DNA"/>
</dbReference>